<keyword evidence="3 5" id="KW-1133">Transmembrane helix</keyword>
<protein>
    <recommendedName>
        <fullName evidence="8">Auxin efflux carrier</fullName>
    </recommendedName>
</protein>
<evidence type="ECO:0000256" key="3">
    <source>
        <dbReference type="ARBA" id="ARBA00022989"/>
    </source>
</evidence>
<proteinExistence type="predicted"/>
<evidence type="ECO:0000256" key="4">
    <source>
        <dbReference type="ARBA" id="ARBA00023136"/>
    </source>
</evidence>
<dbReference type="PANTHER" id="PTHR31794">
    <property type="entry name" value="AUXIN EFFLUX TRANSPORTER FAMILY PROTEIN (EUROFUNG)"/>
    <property type="match status" value="1"/>
</dbReference>
<sequence length="441" mass="49444">MLELIISAVQAIMQVMAIVFLGVILSKRGYIDNDKQKWLSKLNLVFFTPCLLFSNIASVISYERLLAFWPIPVFYIVFTATSWILCQSVIPVFGIDKYYRRFVLACVMFCNTNSLPVAIISSLAVSEAGKTLYWNQDDNQDMVAARGISYTLFFGLFCNILRWSYGYNLLQKKAEDDDTIVIDYTPSSYENSIGDYGSNANNDNSRRSSSATVSEVDYNINEDSIKCDVPTSINETTGLFISFPRPEETSILRRFLNIFVTIDKYMSPPLYAALLALVVGLSPPLKHMLYDRDSFFYASLTKAIESCGKASVPIVLICLGAQLKSIRDTQQTNTTPKSNKPISMSIFIRMFLTPLCVLPIVYAFSVFGSQWSELATDPMFIVSMIVVGCTPTAINLSQITQVSGIFEEEMLNVLFWSYGVICIPVCTFVVFLALIMVGHMN</sequence>
<gene>
    <name evidence="6" type="ORF">INT47_002138</name>
</gene>
<keyword evidence="2 5" id="KW-0812">Transmembrane</keyword>
<evidence type="ECO:0000256" key="5">
    <source>
        <dbReference type="SAM" id="Phobius"/>
    </source>
</evidence>
<dbReference type="InterPro" id="IPR004776">
    <property type="entry name" value="Mem_transp_PIN-like"/>
</dbReference>
<evidence type="ECO:0000313" key="6">
    <source>
        <dbReference type="EMBL" id="KAG2202219.1"/>
    </source>
</evidence>
<accession>A0A8H7R0I9</accession>
<dbReference type="GO" id="GO:0005783">
    <property type="term" value="C:endoplasmic reticulum"/>
    <property type="evidence" value="ECO:0007669"/>
    <property type="project" value="TreeGrafter"/>
</dbReference>
<feature type="transmembrane region" description="Helical" evidence="5">
    <location>
        <begin position="379"/>
        <end position="399"/>
    </location>
</feature>
<feature type="transmembrane region" description="Helical" evidence="5">
    <location>
        <begin position="6"/>
        <end position="26"/>
    </location>
</feature>
<name>A0A8H7R0I9_9FUNG</name>
<keyword evidence="4 5" id="KW-0472">Membrane</keyword>
<evidence type="ECO:0000256" key="2">
    <source>
        <dbReference type="ARBA" id="ARBA00022692"/>
    </source>
</evidence>
<dbReference type="AlphaFoldDB" id="A0A8H7R0I9"/>
<comment type="caution">
    <text evidence="6">The sequence shown here is derived from an EMBL/GenBank/DDBJ whole genome shotgun (WGS) entry which is preliminary data.</text>
</comment>
<dbReference type="Pfam" id="PF03547">
    <property type="entry name" value="Mem_trans"/>
    <property type="match status" value="1"/>
</dbReference>
<dbReference type="EMBL" id="JAEPRD010000063">
    <property type="protein sequence ID" value="KAG2202219.1"/>
    <property type="molecule type" value="Genomic_DNA"/>
</dbReference>
<organism evidence="6 7">
    <name type="scientific">Mucor saturninus</name>
    <dbReference type="NCBI Taxonomy" id="64648"/>
    <lineage>
        <taxon>Eukaryota</taxon>
        <taxon>Fungi</taxon>
        <taxon>Fungi incertae sedis</taxon>
        <taxon>Mucoromycota</taxon>
        <taxon>Mucoromycotina</taxon>
        <taxon>Mucoromycetes</taxon>
        <taxon>Mucorales</taxon>
        <taxon>Mucorineae</taxon>
        <taxon>Mucoraceae</taxon>
        <taxon>Mucor</taxon>
    </lineage>
</organism>
<feature type="transmembrane region" description="Helical" evidence="5">
    <location>
        <begin position="346"/>
        <end position="367"/>
    </location>
</feature>
<feature type="transmembrane region" description="Helical" evidence="5">
    <location>
        <begin position="38"/>
        <end position="60"/>
    </location>
</feature>
<dbReference type="OrthoDB" id="191139at2759"/>
<evidence type="ECO:0000256" key="1">
    <source>
        <dbReference type="ARBA" id="ARBA00004141"/>
    </source>
</evidence>
<feature type="transmembrane region" description="Helical" evidence="5">
    <location>
        <begin position="66"/>
        <end position="90"/>
    </location>
</feature>
<reference evidence="6" key="1">
    <citation type="submission" date="2020-12" db="EMBL/GenBank/DDBJ databases">
        <title>Metabolic potential, ecology and presence of endohyphal bacteria is reflected in genomic diversity of Mucoromycotina.</title>
        <authorList>
            <person name="Muszewska A."/>
            <person name="Okrasinska A."/>
            <person name="Steczkiewicz K."/>
            <person name="Drgas O."/>
            <person name="Orlowska M."/>
            <person name="Perlinska-Lenart U."/>
            <person name="Aleksandrzak-Piekarczyk T."/>
            <person name="Szatraj K."/>
            <person name="Zielenkiewicz U."/>
            <person name="Pilsyk S."/>
            <person name="Malc E."/>
            <person name="Mieczkowski P."/>
            <person name="Kruszewska J.S."/>
            <person name="Biernat P."/>
            <person name="Pawlowska J."/>
        </authorList>
    </citation>
    <scope>NUCLEOTIDE SEQUENCE</scope>
    <source>
        <strain evidence="6">WA0000017839</strain>
    </source>
</reference>
<feature type="transmembrane region" description="Helical" evidence="5">
    <location>
        <begin position="411"/>
        <end position="437"/>
    </location>
</feature>
<feature type="transmembrane region" description="Helical" evidence="5">
    <location>
        <begin position="143"/>
        <end position="163"/>
    </location>
</feature>
<dbReference type="Proteomes" id="UP000603453">
    <property type="component" value="Unassembled WGS sequence"/>
</dbReference>
<keyword evidence="7" id="KW-1185">Reference proteome</keyword>
<dbReference type="GO" id="GO:0016020">
    <property type="term" value="C:membrane"/>
    <property type="evidence" value="ECO:0007669"/>
    <property type="project" value="UniProtKB-SubCell"/>
</dbReference>
<dbReference type="PANTHER" id="PTHR31794:SF2">
    <property type="entry name" value="AUXIN EFFLUX TRANSPORTER FAMILY PROTEIN (EUROFUNG)"/>
    <property type="match status" value="1"/>
</dbReference>
<feature type="transmembrane region" description="Helical" evidence="5">
    <location>
        <begin position="102"/>
        <end position="123"/>
    </location>
</feature>
<evidence type="ECO:0000313" key="7">
    <source>
        <dbReference type="Proteomes" id="UP000603453"/>
    </source>
</evidence>
<dbReference type="GO" id="GO:0055085">
    <property type="term" value="P:transmembrane transport"/>
    <property type="evidence" value="ECO:0007669"/>
    <property type="project" value="InterPro"/>
</dbReference>
<evidence type="ECO:0008006" key="8">
    <source>
        <dbReference type="Google" id="ProtNLM"/>
    </source>
</evidence>
<comment type="subcellular location">
    <subcellularLocation>
        <location evidence="1">Membrane</location>
        <topology evidence="1">Multi-pass membrane protein</topology>
    </subcellularLocation>
</comment>